<gene>
    <name evidence="2" type="ORF">Pcinc_028316</name>
</gene>
<feature type="compositionally biased region" description="Basic residues" evidence="1">
    <location>
        <begin position="213"/>
        <end position="234"/>
    </location>
</feature>
<protein>
    <submittedName>
        <fullName evidence="2">Uncharacterized protein</fullName>
    </submittedName>
</protein>
<feature type="compositionally biased region" description="Polar residues" evidence="1">
    <location>
        <begin position="238"/>
        <end position="250"/>
    </location>
</feature>
<dbReference type="AlphaFoldDB" id="A0AAE1F3T6"/>
<name>A0AAE1F3T6_PETCI</name>
<dbReference type="Proteomes" id="UP001286313">
    <property type="component" value="Unassembled WGS sequence"/>
</dbReference>
<feature type="compositionally biased region" description="Polar residues" evidence="1">
    <location>
        <begin position="200"/>
        <end position="212"/>
    </location>
</feature>
<feature type="region of interest" description="Disordered" evidence="1">
    <location>
        <begin position="185"/>
        <end position="285"/>
    </location>
</feature>
<accession>A0AAE1F3T6</accession>
<feature type="non-terminal residue" evidence="2">
    <location>
        <position position="1"/>
    </location>
</feature>
<evidence type="ECO:0000313" key="3">
    <source>
        <dbReference type="Proteomes" id="UP001286313"/>
    </source>
</evidence>
<comment type="caution">
    <text evidence="2">The sequence shown here is derived from an EMBL/GenBank/DDBJ whole genome shotgun (WGS) entry which is preliminary data.</text>
</comment>
<organism evidence="2 3">
    <name type="scientific">Petrolisthes cinctipes</name>
    <name type="common">Flat porcelain crab</name>
    <dbReference type="NCBI Taxonomy" id="88211"/>
    <lineage>
        <taxon>Eukaryota</taxon>
        <taxon>Metazoa</taxon>
        <taxon>Ecdysozoa</taxon>
        <taxon>Arthropoda</taxon>
        <taxon>Crustacea</taxon>
        <taxon>Multicrustacea</taxon>
        <taxon>Malacostraca</taxon>
        <taxon>Eumalacostraca</taxon>
        <taxon>Eucarida</taxon>
        <taxon>Decapoda</taxon>
        <taxon>Pleocyemata</taxon>
        <taxon>Anomura</taxon>
        <taxon>Galatheoidea</taxon>
        <taxon>Porcellanidae</taxon>
        <taxon>Petrolisthes</taxon>
    </lineage>
</organism>
<evidence type="ECO:0000256" key="1">
    <source>
        <dbReference type="SAM" id="MobiDB-lite"/>
    </source>
</evidence>
<keyword evidence="3" id="KW-1185">Reference proteome</keyword>
<evidence type="ECO:0000313" key="2">
    <source>
        <dbReference type="EMBL" id="KAK3866118.1"/>
    </source>
</evidence>
<sequence length="303" mass="34027">MVIPLVKLLLFPNLVDSHHTILRLLPSDDEVSGVELNEDSTELDGVLTEPKDIDLSDTFMADLSDDTPFNCPDGLMELQQADKECQELTAKAVSEEECESGEDCLPASQQTVPEVEGVGYSLEPDLGEEFFPLAFSNIAFDENAVAWAELQSRLTHLSPVHAKQMISVLSQTRITRAMSSWSSLISEGPPVIPRHHSRSKPQTPHYNNNKPQTPHHSKQQTPHRKLQHSHNLHHNHSEPQTSHHSNNKPQTPHHKLQQAPTPHYSRSKRRHLSTAREATSSSHFSLARSGKFNLTLQNFIKDL</sequence>
<proteinExistence type="predicted"/>
<dbReference type="EMBL" id="JAWQEG010003459">
    <property type="protein sequence ID" value="KAK3866118.1"/>
    <property type="molecule type" value="Genomic_DNA"/>
</dbReference>
<reference evidence="2" key="1">
    <citation type="submission" date="2023-10" db="EMBL/GenBank/DDBJ databases">
        <title>Genome assemblies of two species of porcelain crab, Petrolisthes cinctipes and Petrolisthes manimaculis (Anomura: Porcellanidae).</title>
        <authorList>
            <person name="Angst P."/>
        </authorList>
    </citation>
    <scope>NUCLEOTIDE SEQUENCE</scope>
    <source>
        <strain evidence="2">PB745_01</strain>
        <tissue evidence="2">Gill</tissue>
    </source>
</reference>